<dbReference type="Gene3D" id="3.40.50.2000">
    <property type="entry name" value="Glycogen Phosphorylase B"/>
    <property type="match status" value="2"/>
</dbReference>
<dbReference type="Proteomes" id="UP001595387">
    <property type="component" value="Unassembled WGS sequence"/>
</dbReference>
<evidence type="ECO:0000259" key="2">
    <source>
        <dbReference type="Pfam" id="PF02350"/>
    </source>
</evidence>
<dbReference type="Pfam" id="PF02350">
    <property type="entry name" value="Epimerase_2"/>
    <property type="match status" value="1"/>
</dbReference>
<organism evidence="3 4">
    <name type="scientific">Virgibacillus sediminis</name>
    <dbReference type="NCBI Taxonomy" id="202260"/>
    <lineage>
        <taxon>Bacteria</taxon>
        <taxon>Bacillati</taxon>
        <taxon>Bacillota</taxon>
        <taxon>Bacilli</taxon>
        <taxon>Bacillales</taxon>
        <taxon>Bacillaceae</taxon>
        <taxon>Virgibacillus</taxon>
    </lineage>
</organism>
<dbReference type="GO" id="GO:0008761">
    <property type="term" value="F:UDP-N-acetylglucosamine 2-epimerase activity"/>
    <property type="evidence" value="ECO:0007669"/>
    <property type="project" value="UniProtKB-EC"/>
</dbReference>
<dbReference type="CDD" id="cd03786">
    <property type="entry name" value="GTB_UDP-GlcNAc_2-Epimerase"/>
    <property type="match status" value="1"/>
</dbReference>
<dbReference type="PANTHER" id="PTHR43174:SF1">
    <property type="entry name" value="UDP-N-ACETYLGLUCOSAMINE 2-EPIMERASE"/>
    <property type="match status" value="1"/>
</dbReference>
<feature type="domain" description="UDP-N-acetylglucosamine 2-epimerase" evidence="2">
    <location>
        <begin position="23"/>
        <end position="351"/>
    </location>
</feature>
<protein>
    <submittedName>
        <fullName evidence="3">Non-hydrolyzing UDP-N-acetylglucosamine 2-epimerase</fullName>
        <ecNumber evidence="3">5.1.3.14</ecNumber>
    </submittedName>
</protein>
<gene>
    <name evidence="3" type="primary">wecB</name>
    <name evidence="3" type="ORF">ACFODW_05035</name>
</gene>
<keyword evidence="1 3" id="KW-0413">Isomerase</keyword>
<evidence type="ECO:0000313" key="4">
    <source>
        <dbReference type="Proteomes" id="UP001595387"/>
    </source>
</evidence>
<dbReference type="EC" id="5.1.3.14" evidence="3"/>
<dbReference type="NCBIfam" id="TIGR00236">
    <property type="entry name" value="wecB"/>
    <property type="match status" value="1"/>
</dbReference>
<dbReference type="EMBL" id="JBHRRZ010000009">
    <property type="protein sequence ID" value="MFC2947716.1"/>
    <property type="molecule type" value="Genomic_DNA"/>
</dbReference>
<reference evidence="4" key="1">
    <citation type="journal article" date="2019" name="Int. J. Syst. Evol. Microbiol.">
        <title>The Global Catalogue of Microorganisms (GCM) 10K type strain sequencing project: providing services to taxonomists for standard genome sequencing and annotation.</title>
        <authorList>
            <consortium name="The Broad Institute Genomics Platform"/>
            <consortium name="The Broad Institute Genome Sequencing Center for Infectious Disease"/>
            <person name="Wu L."/>
            <person name="Ma J."/>
        </authorList>
    </citation>
    <scope>NUCLEOTIDE SEQUENCE [LARGE SCALE GENOMIC DNA]</scope>
    <source>
        <strain evidence="4">KCTC 13193</strain>
    </source>
</reference>
<evidence type="ECO:0000313" key="3">
    <source>
        <dbReference type="EMBL" id="MFC2947716.1"/>
    </source>
</evidence>
<dbReference type="InterPro" id="IPR029767">
    <property type="entry name" value="WecB-like"/>
</dbReference>
<keyword evidence="4" id="KW-1185">Reference proteome</keyword>
<accession>A0ABV7A3Q9</accession>
<comment type="similarity">
    <text evidence="1">Belongs to the UDP-N-acetylglucosamine 2-epimerase family.</text>
</comment>
<dbReference type="InterPro" id="IPR003331">
    <property type="entry name" value="UDP_GlcNAc_Epimerase_2_dom"/>
</dbReference>
<dbReference type="SUPFAM" id="SSF53756">
    <property type="entry name" value="UDP-Glycosyltransferase/glycogen phosphorylase"/>
    <property type="match status" value="1"/>
</dbReference>
<dbReference type="RefSeq" id="WP_390303906.1">
    <property type="nucleotide sequence ID" value="NZ_JBHRRZ010000009.1"/>
</dbReference>
<proteinExistence type="inferred from homology"/>
<name>A0ABV7A3Q9_9BACI</name>
<dbReference type="PANTHER" id="PTHR43174">
    <property type="entry name" value="UDP-N-ACETYLGLUCOSAMINE 2-EPIMERASE"/>
    <property type="match status" value="1"/>
</dbReference>
<evidence type="ECO:0000256" key="1">
    <source>
        <dbReference type="RuleBase" id="RU003513"/>
    </source>
</evidence>
<comment type="caution">
    <text evidence="3">The sequence shown here is derived from an EMBL/GenBank/DDBJ whole genome shotgun (WGS) entry which is preliminary data.</text>
</comment>
<sequence>MKILTIAGTRPQLVKVAAVSRELRKHFTEVLVNTGQHYDYNMAGVFFEELQIPKPDYDLGVGSMSHGRQTGNMIIKVEEVVEKEQPDAIVVYGDTNSTLAGALVASKLHIPVVHIEAGLRSANKEMPEEINRVMTDHVSEILFAPTDRAVENLKKENITNGVHLIGDVMYDAVLYNMRLAEESHSLSDYQLTSKSYILATIHRAENTDDRERMNAIVNAFLELDSKLFLPLHPRTRKKLESFGLMEKLKGASNVILSEPISYLEMLLMEKHAAAIVTDSGGVQKEAYFAKVPCFTLRNETEWVETVETGWNQLVNPLQDNLVERIYSFQLKEYRENLYGDGNAGKRITLLIKEYFSRAMEGEELWAIQK</sequence>